<reference evidence="2" key="1">
    <citation type="journal article" date="2024" name="Proc. Natl. Acad. Sci. U.S.A.">
        <title>Extraordinary preservation of gene collinearity over three hundred million years revealed in homosporous lycophytes.</title>
        <authorList>
            <person name="Li C."/>
            <person name="Wickell D."/>
            <person name="Kuo L.Y."/>
            <person name="Chen X."/>
            <person name="Nie B."/>
            <person name="Liao X."/>
            <person name="Peng D."/>
            <person name="Ji J."/>
            <person name="Jenkins J."/>
            <person name="Williams M."/>
            <person name="Shu S."/>
            <person name="Plott C."/>
            <person name="Barry K."/>
            <person name="Rajasekar S."/>
            <person name="Grimwood J."/>
            <person name="Han X."/>
            <person name="Sun S."/>
            <person name="Hou Z."/>
            <person name="He W."/>
            <person name="Dai G."/>
            <person name="Sun C."/>
            <person name="Schmutz J."/>
            <person name="Leebens-Mack J.H."/>
            <person name="Li F.W."/>
            <person name="Wang L."/>
        </authorList>
    </citation>
    <scope>NUCLEOTIDE SEQUENCE [LARGE SCALE GENOMIC DNA]</scope>
    <source>
        <strain evidence="2">cv. PW_Plant_1</strain>
    </source>
</reference>
<protein>
    <submittedName>
        <fullName evidence="1">Uncharacterized protein</fullName>
    </submittedName>
</protein>
<accession>A0ACC2ES62</accession>
<comment type="caution">
    <text evidence="1">The sequence shown here is derived from an EMBL/GenBank/DDBJ whole genome shotgun (WGS) entry which is preliminary data.</text>
</comment>
<evidence type="ECO:0000313" key="2">
    <source>
        <dbReference type="Proteomes" id="UP001162992"/>
    </source>
</evidence>
<dbReference type="Proteomes" id="UP001162992">
    <property type="component" value="Chromosome 1"/>
</dbReference>
<keyword evidence="2" id="KW-1185">Reference proteome</keyword>
<name>A0ACC2ES62_DIPCM</name>
<evidence type="ECO:0000313" key="1">
    <source>
        <dbReference type="EMBL" id="KAJ7569230.1"/>
    </source>
</evidence>
<gene>
    <name evidence="1" type="ORF">O6H91_01G068000</name>
</gene>
<dbReference type="EMBL" id="CM055092">
    <property type="protein sequence ID" value="KAJ7569230.1"/>
    <property type="molecule type" value="Genomic_DNA"/>
</dbReference>
<sequence>MSVSSGSCISCNMSTQAEKDNIFNKLEELPDSSQIFGSMQLLNDESTTQDEASGRQLVMIDHLYDLLCWSLAVATRVLKIIYLLNPLFINHSSVLFWLVLEI</sequence>
<organism evidence="1 2">
    <name type="scientific">Diphasiastrum complanatum</name>
    <name type="common">Issler's clubmoss</name>
    <name type="synonym">Lycopodium complanatum</name>
    <dbReference type="NCBI Taxonomy" id="34168"/>
    <lineage>
        <taxon>Eukaryota</taxon>
        <taxon>Viridiplantae</taxon>
        <taxon>Streptophyta</taxon>
        <taxon>Embryophyta</taxon>
        <taxon>Tracheophyta</taxon>
        <taxon>Lycopodiopsida</taxon>
        <taxon>Lycopodiales</taxon>
        <taxon>Lycopodiaceae</taxon>
        <taxon>Lycopodioideae</taxon>
        <taxon>Diphasiastrum</taxon>
    </lineage>
</organism>
<proteinExistence type="predicted"/>